<dbReference type="EMBL" id="FOJI01000001">
    <property type="protein sequence ID" value="SEV84541.1"/>
    <property type="molecule type" value="Genomic_DNA"/>
</dbReference>
<dbReference type="AlphaFoldDB" id="A0A1I0MAY7"/>
<keyword evidence="1" id="KW-0812">Transmembrane</keyword>
<proteinExistence type="predicted"/>
<keyword evidence="1" id="KW-1133">Transmembrane helix</keyword>
<dbReference type="RefSeq" id="WP_092449837.1">
    <property type="nucleotide sequence ID" value="NZ_FOJI01000001.1"/>
</dbReference>
<dbReference type="OrthoDB" id="2111604at2"/>
<dbReference type="Gene3D" id="2.170.120.40">
    <property type="entry name" value="YbbR-like domain"/>
    <property type="match status" value="2"/>
</dbReference>
<dbReference type="PANTHER" id="PTHR37804">
    <property type="entry name" value="CDAA REGULATORY PROTEIN CDAR"/>
    <property type="match status" value="1"/>
</dbReference>
<feature type="transmembrane region" description="Helical" evidence="1">
    <location>
        <begin position="12"/>
        <end position="34"/>
    </location>
</feature>
<dbReference type="Pfam" id="PF07949">
    <property type="entry name" value="YbbR"/>
    <property type="match status" value="3"/>
</dbReference>
<keyword evidence="3" id="KW-1185">Reference proteome</keyword>
<dbReference type="InterPro" id="IPR053154">
    <property type="entry name" value="c-di-AMP_regulator"/>
</dbReference>
<sequence length="435" mass="46349">MKGKMKGKMLNNFSLKILSIICAIILWAVIVNIYDPTTSITIPGVAVTLTNTQSLTDKDYTFEVVDGSKISVYISGPRSIVSDIKASDIVATADLSKVTVYSDYVDIEVKISKDGVSTSSLEVTPKTTAIKLSIENRVSKTFNIQVETVGTPDGGYVVSESKISPTTVKLTGSASTINGVNSVKATYDVSGASMDIDDTAPLKLYDEAGNVIYDTKIELGKTAVDFKATLLPTKTIPIKFKSQGDVAVGYKLTGIDYSSAEIVVMGTEENLKKIDSVEISANAIDVTNLNANKDFVINIKTYLPSYVSLVSDSKVTATAKVSVIKEKEFNIKFDSINLLNVPEGYSVSYGNVKDINIIVLGTESIVNAVASADFKPTIDTGNLAVGVNSAILNVTLPTGAILKQTYNVELTLIKNKDTTGPTATDNTISATTAIH</sequence>
<protein>
    <submittedName>
        <fullName evidence="2">YbbR domain-containing protein</fullName>
    </submittedName>
</protein>
<evidence type="ECO:0000256" key="1">
    <source>
        <dbReference type="SAM" id="Phobius"/>
    </source>
</evidence>
<keyword evidence="1" id="KW-0472">Membrane</keyword>
<dbReference type="InterPro" id="IPR012505">
    <property type="entry name" value="YbbR"/>
</dbReference>
<dbReference type="Gene3D" id="2.170.120.30">
    <property type="match status" value="2"/>
</dbReference>
<reference evidence="2 3" key="1">
    <citation type="submission" date="2016-10" db="EMBL/GenBank/DDBJ databases">
        <authorList>
            <person name="de Groot N.N."/>
        </authorList>
    </citation>
    <scope>NUCLEOTIDE SEQUENCE [LARGE SCALE GENOMIC DNA]</scope>
    <source>
        <strain evidence="2 3">DSM 9179</strain>
    </source>
</reference>
<accession>A0A1I0MAY7</accession>
<dbReference type="STRING" id="99656.SAMN05421659_101286"/>
<evidence type="ECO:0000313" key="3">
    <source>
        <dbReference type="Proteomes" id="UP000199701"/>
    </source>
</evidence>
<gene>
    <name evidence="2" type="ORF">SAMN05421659_101286</name>
</gene>
<dbReference type="Proteomes" id="UP000199701">
    <property type="component" value="Unassembled WGS sequence"/>
</dbReference>
<evidence type="ECO:0000313" key="2">
    <source>
        <dbReference type="EMBL" id="SEV84541.1"/>
    </source>
</evidence>
<dbReference type="PANTHER" id="PTHR37804:SF1">
    <property type="entry name" value="CDAA REGULATORY PROTEIN CDAR"/>
    <property type="match status" value="1"/>
</dbReference>
<name>A0A1I0MAY7_9FIRM</name>
<organism evidence="2 3">
    <name type="scientific">[Clostridium] fimetarium</name>
    <dbReference type="NCBI Taxonomy" id="99656"/>
    <lineage>
        <taxon>Bacteria</taxon>
        <taxon>Bacillati</taxon>
        <taxon>Bacillota</taxon>
        <taxon>Clostridia</taxon>
        <taxon>Lachnospirales</taxon>
        <taxon>Lachnospiraceae</taxon>
    </lineage>
</organism>